<proteinExistence type="predicted"/>
<dbReference type="VEuPathDB" id="VectorBase:MDOMA2_013559"/>
<dbReference type="GO" id="GO:0016255">
    <property type="term" value="P:attachment of GPI anchor to protein"/>
    <property type="evidence" value="ECO:0007669"/>
    <property type="project" value="TreeGrafter"/>
</dbReference>
<keyword evidence="1" id="KW-1133">Transmembrane helix</keyword>
<dbReference type="eggNOG" id="KOG3566">
    <property type="taxonomic scope" value="Eukaryota"/>
</dbReference>
<dbReference type="GO" id="GO:0042765">
    <property type="term" value="C:GPI-anchor transamidase complex"/>
    <property type="evidence" value="ECO:0007669"/>
    <property type="project" value="InterPro"/>
</dbReference>
<dbReference type="EnsemblMetazoa" id="MDOA007707-RA">
    <property type="protein sequence ID" value="MDOA007707-PA"/>
    <property type="gene ID" value="MDOA007707"/>
</dbReference>
<dbReference type="PANTHER" id="PTHR13304">
    <property type="entry name" value="GLYCOSYLPHOSPHATIDYLINOSITOL ANCHOR ATTACHMENT 1 PROTEIN"/>
    <property type="match status" value="1"/>
</dbReference>
<dbReference type="OrthoDB" id="445301at2759"/>
<name>A0A1I8MRI8_MUSDO</name>
<dbReference type="AlphaFoldDB" id="A0A1I8MRI8"/>
<feature type="transmembrane region" description="Helical" evidence="1">
    <location>
        <begin position="477"/>
        <end position="495"/>
    </location>
</feature>
<feature type="transmembrane region" description="Helical" evidence="1">
    <location>
        <begin position="613"/>
        <end position="634"/>
    </location>
</feature>
<accession>A0A1I8MRI8</accession>
<dbReference type="RefSeq" id="XP_019894721.2">
    <property type="nucleotide sequence ID" value="XM_020039162.2"/>
</dbReference>
<feature type="transmembrane region" description="Helical" evidence="1">
    <location>
        <begin position="26"/>
        <end position="43"/>
    </location>
</feature>
<organism evidence="2">
    <name type="scientific">Musca domestica</name>
    <name type="common">House fly</name>
    <dbReference type="NCBI Taxonomy" id="7370"/>
    <lineage>
        <taxon>Eukaryota</taxon>
        <taxon>Metazoa</taxon>
        <taxon>Ecdysozoa</taxon>
        <taxon>Arthropoda</taxon>
        <taxon>Hexapoda</taxon>
        <taxon>Insecta</taxon>
        <taxon>Pterygota</taxon>
        <taxon>Neoptera</taxon>
        <taxon>Endopterygota</taxon>
        <taxon>Diptera</taxon>
        <taxon>Brachycera</taxon>
        <taxon>Muscomorpha</taxon>
        <taxon>Muscoidea</taxon>
        <taxon>Muscidae</taxon>
        <taxon>Musca</taxon>
    </lineage>
</organism>
<reference evidence="2" key="1">
    <citation type="submission" date="2020-05" db="UniProtKB">
        <authorList>
            <consortium name="EnsemblMetazoa"/>
        </authorList>
    </citation>
    <scope>IDENTIFICATION</scope>
    <source>
        <strain evidence="2">Aabys</strain>
    </source>
</reference>
<dbReference type="InterPro" id="IPR007246">
    <property type="entry name" value="Gaa1"/>
</dbReference>
<dbReference type="STRING" id="7370.A0A1I8MRI8"/>
<feature type="transmembrane region" description="Helical" evidence="1">
    <location>
        <begin position="442"/>
        <end position="465"/>
    </location>
</feature>
<feature type="transmembrane region" description="Helical" evidence="1">
    <location>
        <begin position="554"/>
        <end position="578"/>
    </location>
</feature>
<dbReference type="RefSeq" id="XP_005190289.2">
    <property type="nucleotide sequence ID" value="XM_005190232.4"/>
</dbReference>
<evidence type="ECO:0000256" key="1">
    <source>
        <dbReference type="SAM" id="Phobius"/>
    </source>
</evidence>
<feature type="transmembrane region" description="Helical" evidence="1">
    <location>
        <begin position="392"/>
        <end position="411"/>
    </location>
</feature>
<dbReference type="PANTHER" id="PTHR13304:SF0">
    <property type="entry name" value="GLYCOSYLPHOSPHATIDYLINOSITOL ANCHOR ATTACHMENT 1 PROTEIN"/>
    <property type="match status" value="1"/>
</dbReference>
<dbReference type="VEuPathDB" id="VectorBase:MDOA007707"/>
<sequence length="653" mass="73739">MGLLSDPSLTPRNKFGKVLSKHHSKVGWLLYVASIVWFGCLGHKDFNHGTYLSENALSPGLVYPEIKQESSRWAQQLIEELGKERENHKATTPHAWIAAKMRQIGLETYVHNYTLRYPFDGGKEFQGKNVYGILRAPRTSSTEGIVFSAPYRSPQSPHADIVASVPVLLAFADFARKKNYWAKDIIFLVTEQEQLGMHAFIEAYFNTEMDEATRQKSFLDYGYLPARAGSLQAALNIEVQDLDIDYVDVKIEGLNGQLPNLDMFNLVQRITSREGIISGYKQTPQKKRRQYQNSVENNVKNMLSMIFSLSTGVPNGNHGFFHRHRIESLTLEAVKRQTNNNNRYNGGLPLLKTIEGISRSLNNLLERFHQSYFFYILVQNDRFVSIGDYMPCLGLLIAPLFIKSFLLWLIASGDLKDDEAVENDNDDANESSELDMVPAVMYILYACLIGFLCQHMLPLEFLVNFISNYGFNTAQSVTVSMLLWTCLAFILPFVYKLPEKAINWLHLGCLVGLGTTLVVVGLLNFSLAFIVALFSVPLALGISPELKKGFRKSLLTVYTILLNPLVFIYGLVFVLTVFQFPELAIKETALRAVTATMDAITFSLTDNWIYNNWLSSIVTTVLLPLWCCLWAVVVRNAVPANTTKDIDNSKKVQ</sequence>
<dbReference type="PIRSF" id="PIRSF036762">
    <property type="entry name" value="GAA1"/>
    <property type="match status" value="1"/>
</dbReference>
<dbReference type="KEGG" id="mde:101892416"/>
<evidence type="ECO:0000313" key="2">
    <source>
        <dbReference type="EnsemblMetazoa" id="MDOA007707-PA"/>
    </source>
</evidence>
<keyword evidence="1" id="KW-0472">Membrane</keyword>
<feature type="transmembrane region" description="Helical" evidence="1">
    <location>
        <begin position="515"/>
        <end position="542"/>
    </location>
</feature>
<dbReference type="Gene3D" id="3.40.630.10">
    <property type="entry name" value="Zn peptidases"/>
    <property type="match status" value="1"/>
</dbReference>
<protein>
    <submittedName>
        <fullName evidence="2">Uncharacterized protein</fullName>
    </submittedName>
</protein>
<dbReference type="Pfam" id="PF04114">
    <property type="entry name" value="Gaa1"/>
    <property type="match status" value="1"/>
</dbReference>
<keyword evidence="1" id="KW-0812">Transmembrane</keyword>
<gene>
    <name evidence="2" type="primary">101892416</name>
</gene>